<comment type="caution">
    <text evidence="2">The sequence shown here is derived from an EMBL/GenBank/DDBJ whole genome shotgun (WGS) entry which is preliminary data.</text>
</comment>
<evidence type="ECO:0000313" key="3">
    <source>
        <dbReference type="Proteomes" id="UP000187429"/>
    </source>
</evidence>
<sequence>MCSRGNDDEFSLNKTSNIFSIKSFFKLLEHKPETIYNIKEKNHLGHGLNDPVLEQRKRYLKKNLDFDGLGLKTNKIGHRNTISYKKTRPKYNDDRVFYLNRRNTTGEYKKNSELQVNNLDVFSGSNFSNHYLEKKNDFKGLLNPPHNNKSNFEYTLELDSLYLSRRNKKSIKKNGLLNNIDLSKNNDVFLIREPNDFIPNNNPYFIEDTLRSNNSDKKRSEDIPNSFGKRGRKLSTDKHQNKFVRKLSVLLGKFKIKNE</sequence>
<name>A0A1R1Y658_9FUNG</name>
<feature type="compositionally biased region" description="Basic and acidic residues" evidence="1">
    <location>
        <begin position="210"/>
        <end position="222"/>
    </location>
</feature>
<protein>
    <submittedName>
        <fullName evidence="2">Uncharacterized protein</fullName>
    </submittedName>
</protein>
<evidence type="ECO:0000256" key="1">
    <source>
        <dbReference type="SAM" id="MobiDB-lite"/>
    </source>
</evidence>
<dbReference type="EMBL" id="LSSM01002311">
    <property type="protein sequence ID" value="OMJ22206.1"/>
    <property type="molecule type" value="Genomic_DNA"/>
</dbReference>
<accession>A0A1R1Y658</accession>
<proteinExistence type="predicted"/>
<keyword evidence="3" id="KW-1185">Reference proteome</keyword>
<feature type="region of interest" description="Disordered" evidence="1">
    <location>
        <begin position="210"/>
        <end position="235"/>
    </location>
</feature>
<gene>
    <name evidence="2" type="ORF">AYI69_g5471</name>
</gene>
<dbReference type="AlphaFoldDB" id="A0A1R1Y658"/>
<reference evidence="3" key="1">
    <citation type="submission" date="2017-01" db="EMBL/GenBank/DDBJ databases">
        <authorList>
            <person name="Wang Y."/>
            <person name="White M."/>
            <person name="Kvist S."/>
            <person name="Moncalvo J.-M."/>
        </authorList>
    </citation>
    <scope>NUCLEOTIDE SEQUENCE [LARGE SCALE GENOMIC DNA]</scope>
    <source>
        <strain evidence="3">ID-206-W2</strain>
    </source>
</reference>
<dbReference type="Proteomes" id="UP000187429">
    <property type="component" value="Unassembled WGS sequence"/>
</dbReference>
<organism evidence="2 3">
    <name type="scientific">Smittium culicis</name>
    <dbReference type="NCBI Taxonomy" id="133412"/>
    <lineage>
        <taxon>Eukaryota</taxon>
        <taxon>Fungi</taxon>
        <taxon>Fungi incertae sedis</taxon>
        <taxon>Zoopagomycota</taxon>
        <taxon>Kickxellomycotina</taxon>
        <taxon>Harpellomycetes</taxon>
        <taxon>Harpellales</taxon>
        <taxon>Legeriomycetaceae</taxon>
        <taxon>Smittium</taxon>
    </lineage>
</organism>
<evidence type="ECO:0000313" key="2">
    <source>
        <dbReference type="EMBL" id="OMJ22206.1"/>
    </source>
</evidence>